<feature type="compositionally biased region" description="Polar residues" evidence="1">
    <location>
        <begin position="48"/>
        <end position="61"/>
    </location>
</feature>
<protein>
    <submittedName>
        <fullName evidence="2">Uncharacterized protein</fullName>
    </submittedName>
</protein>
<feature type="region of interest" description="Disordered" evidence="1">
    <location>
        <begin position="37"/>
        <end position="113"/>
    </location>
</feature>
<evidence type="ECO:0000313" key="2">
    <source>
        <dbReference type="EMBL" id="BBH92059.1"/>
    </source>
</evidence>
<accession>A0A455SY71</accession>
<name>A0A455SY71_9CHLR</name>
<proteinExistence type="predicted"/>
<dbReference type="AlphaFoldDB" id="A0A455SY71"/>
<gene>
    <name evidence="2" type="ORF">KTA_02580</name>
</gene>
<dbReference type="EMBL" id="AP019377">
    <property type="protein sequence ID" value="BBH92059.1"/>
    <property type="molecule type" value="Genomic_DNA"/>
</dbReference>
<organism evidence="2">
    <name type="scientific">Thermogemmatispora argillosa</name>
    <dbReference type="NCBI Taxonomy" id="2045280"/>
    <lineage>
        <taxon>Bacteria</taxon>
        <taxon>Bacillati</taxon>
        <taxon>Chloroflexota</taxon>
        <taxon>Ktedonobacteria</taxon>
        <taxon>Thermogemmatisporales</taxon>
        <taxon>Thermogemmatisporaceae</taxon>
        <taxon>Thermogemmatispora</taxon>
    </lineage>
</organism>
<sequence>MPVLPQQVMDLAVLNHVKLADTGRPVGVLRLLLLPPGTQCRAKPPKPAQSQQHPSPETEGSPQPPAQHGRTDGRTDGCSQERSQQPPAVPPGTVAPPAQRGTSRAAGDWLRAE</sequence>
<reference evidence="2" key="1">
    <citation type="submission" date="2018-12" db="EMBL/GenBank/DDBJ databases">
        <title>Novel natural products biosynthetic potential of the class Ktedonobacteria.</title>
        <authorList>
            <person name="Zheng Y."/>
            <person name="Saitou A."/>
            <person name="Wang C.M."/>
            <person name="Toyoda A."/>
            <person name="Minakuchi Y."/>
            <person name="Sekiguchi Y."/>
            <person name="Ueda K."/>
            <person name="Takano H."/>
            <person name="Sakai Y."/>
            <person name="Yokota A."/>
            <person name="Yabe S."/>
        </authorList>
    </citation>
    <scope>NUCLEOTIDE SEQUENCE</scope>
    <source>
        <strain evidence="2">A3-2</strain>
    </source>
</reference>
<evidence type="ECO:0000256" key="1">
    <source>
        <dbReference type="SAM" id="MobiDB-lite"/>
    </source>
</evidence>